<dbReference type="InterPro" id="IPR010645">
    <property type="entry name" value="MFS_4"/>
</dbReference>
<dbReference type="PANTHER" id="PTHR23537">
    <property type="match status" value="1"/>
</dbReference>
<organism evidence="2 3">
    <name type="scientific">Limnoraphis robusta CS-951</name>
    <dbReference type="NCBI Taxonomy" id="1637645"/>
    <lineage>
        <taxon>Bacteria</taxon>
        <taxon>Bacillati</taxon>
        <taxon>Cyanobacteriota</taxon>
        <taxon>Cyanophyceae</taxon>
        <taxon>Oscillatoriophycideae</taxon>
        <taxon>Oscillatoriales</taxon>
        <taxon>Sirenicapillariaceae</taxon>
        <taxon>Limnoraphis</taxon>
    </lineage>
</organism>
<dbReference type="EMBL" id="LATL02000177">
    <property type="protein sequence ID" value="KKD39703.1"/>
    <property type="molecule type" value="Genomic_DNA"/>
</dbReference>
<dbReference type="AlphaFoldDB" id="A0A0F5YLR0"/>
<evidence type="ECO:0000256" key="1">
    <source>
        <dbReference type="SAM" id="Phobius"/>
    </source>
</evidence>
<gene>
    <name evidence="2" type="ORF">WN50_01845</name>
</gene>
<accession>A0A0F5YLR0</accession>
<proteinExistence type="predicted"/>
<sequence>MKLFQARIIGGGATFVGVGIARMAFTPLAAVAVHQGLWPTNAPSKIAAFLLIAYAAGATTAPWLLRKLKASRLLQISLFLSSLCLVLEALSPTVGIWLLTRSVLGFFGACLMVSGPILALSLGTPEDRHQTQFWTFSGIGLGACISASLIEFRSELIFMLIPMILLCFGLFTSSLYWAESPEPSLNSPTDFRVSLPKLLIFAYGLDAIAYIPATVYLSDYVSNELGLEVGNELWQLFGVGAIFGPYLATELSKRLGSATALHLAYLSKTLALLILASTEHIELLALGSTLTGACVPAIVLLTAAELRRILGTQLFSWAWSISTSIFACSQAIGALTMAFCFQLLHSYQPLFVAGTLLLMPACFLSFKSLQHQSS</sequence>
<dbReference type="RefSeq" id="WP_046276791.1">
    <property type="nucleotide sequence ID" value="NZ_LATL02000177.1"/>
</dbReference>
<feature type="transmembrane region" description="Helical" evidence="1">
    <location>
        <begin position="12"/>
        <end position="34"/>
    </location>
</feature>
<keyword evidence="1" id="KW-0812">Transmembrane</keyword>
<feature type="transmembrane region" description="Helical" evidence="1">
    <location>
        <begin position="156"/>
        <end position="177"/>
    </location>
</feature>
<evidence type="ECO:0000313" key="3">
    <source>
        <dbReference type="Proteomes" id="UP000033607"/>
    </source>
</evidence>
<feature type="transmembrane region" description="Helical" evidence="1">
    <location>
        <begin position="77"/>
        <end position="97"/>
    </location>
</feature>
<comment type="caution">
    <text evidence="2">The sequence shown here is derived from an EMBL/GenBank/DDBJ whole genome shotgun (WGS) entry which is preliminary data.</text>
</comment>
<keyword evidence="1" id="KW-0472">Membrane</keyword>
<reference evidence="2 3" key="1">
    <citation type="submission" date="2015-06" db="EMBL/GenBank/DDBJ databases">
        <title>Draft genome assembly of filamentous brackish cyanobacterium Limnoraphis robusta strain CS-951.</title>
        <authorList>
            <person name="Willis A."/>
            <person name="Parks M."/>
            <person name="Burford M.A."/>
        </authorList>
    </citation>
    <scope>NUCLEOTIDE SEQUENCE [LARGE SCALE GENOMIC DNA]</scope>
    <source>
        <strain evidence="2 3">CS-951</strain>
    </source>
</reference>
<feature type="transmembrane region" description="Helical" evidence="1">
    <location>
        <begin position="103"/>
        <end position="121"/>
    </location>
</feature>
<feature type="transmembrane region" description="Helical" evidence="1">
    <location>
        <begin position="46"/>
        <end position="65"/>
    </location>
</feature>
<dbReference type="Pfam" id="PF06779">
    <property type="entry name" value="MFS_4"/>
    <property type="match status" value="1"/>
</dbReference>
<feature type="transmembrane region" description="Helical" evidence="1">
    <location>
        <begin position="283"/>
        <end position="304"/>
    </location>
</feature>
<feature type="transmembrane region" description="Helical" evidence="1">
    <location>
        <begin position="133"/>
        <end position="150"/>
    </location>
</feature>
<feature type="transmembrane region" description="Helical" evidence="1">
    <location>
        <begin position="350"/>
        <end position="369"/>
    </location>
</feature>
<feature type="transmembrane region" description="Helical" evidence="1">
    <location>
        <begin position="316"/>
        <end position="344"/>
    </location>
</feature>
<dbReference type="OrthoDB" id="9793283at2"/>
<dbReference type="PANTHER" id="PTHR23537:SF1">
    <property type="entry name" value="SUGAR TRANSPORTER"/>
    <property type="match status" value="1"/>
</dbReference>
<name>A0A0F5YLR0_9CYAN</name>
<dbReference type="SUPFAM" id="SSF103473">
    <property type="entry name" value="MFS general substrate transporter"/>
    <property type="match status" value="1"/>
</dbReference>
<dbReference type="Gene3D" id="1.20.1250.20">
    <property type="entry name" value="MFS general substrate transporter like domains"/>
    <property type="match status" value="2"/>
</dbReference>
<protein>
    <submittedName>
        <fullName evidence="2">Uncharacterized protein</fullName>
    </submittedName>
</protein>
<dbReference type="Proteomes" id="UP000033607">
    <property type="component" value="Unassembled WGS sequence"/>
</dbReference>
<dbReference type="InterPro" id="IPR036259">
    <property type="entry name" value="MFS_trans_sf"/>
</dbReference>
<feature type="transmembrane region" description="Helical" evidence="1">
    <location>
        <begin position="198"/>
        <end position="217"/>
    </location>
</feature>
<evidence type="ECO:0000313" key="2">
    <source>
        <dbReference type="EMBL" id="KKD39703.1"/>
    </source>
</evidence>
<keyword evidence="1" id="KW-1133">Transmembrane helix</keyword>
<dbReference type="GO" id="GO:0005886">
    <property type="term" value="C:plasma membrane"/>
    <property type="evidence" value="ECO:0007669"/>
    <property type="project" value="TreeGrafter"/>
</dbReference>